<evidence type="ECO:0000256" key="2">
    <source>
        <dbReference type="ARBA" id="ARBA00022679"/>
    </source>
</evidence>
<comment type="catalytic activity">
    <reaction evidence="7">
        <text>D-glycero-beta-D-manno-heptose 1-phosphate + ATP + H(+) = ADP-D-glycero-beta-D-manno-heptose + diphosphate</text>
        <dbReference type="Rhea" id="RHEA:27465"/>
        <dbReference type="ChEBI" id="CHEBI:15378"/>
        <dbReference type="ChEBI" id="CHEBI:30616"/>
        <dbReference type="ChEBI" id="CHEBI:33019"/>
        <dbReference type="ChEBI" id="CHEBI:59967"/>
        <dbReference type="ChEBI" id="CHEBI:61593"/>
        <dbReference type="EC" id="2.7.7.70"/>
    </reaction>
</comment>
<dbReference type="GO" id="GO:0016779">
    <property type="term" value="F:nucleotidyltransferase activity"/>
    <property type="evidence" value="ECO:0007669"/>
    <property type="project" value="UniProtKB-KW"/>
</dbReference>
<keyword evidence="6" id="KW-0119">Carbohydrate metabolism</keyword>
<organism evidence="9 10">
    <name type="scientific">Mesosutterella porci</name>
    <dbReference type="NCBI Taxonomy" id="2915351"/>
    <lineage>
        <taxon>Bacteria</taxon>
        <taxon>Pseudomonadati</taxon>
        <taxon>Pseudomonadota</taxon>
        <taxon>Betaproteobacteria</taxon>
        <taxon>Burkholderiales</taxon>
        <taxon>Sutterellaceae</taxon>
        <taxon>Mesosutterella</taxon>
    </lineage>
</organism>
<evidence type="ECO:0000256" key="5">
    <source>
        <dbReference type="ARBA" id="ARBA00022840"/>
    </source>
</evidence>
<dbReference type="InterPro" id="IPR011914">
    <property type="entry name" value="RfaE_dom_II"/>
</dbReference>
<reference evidence="9 10" key="1">
    <citation type="submission" date="2022-02" db="EMBL/GenBank/DDBJ databases">
        <title>Mesosutterella porci, a novel member of the family Sutterellaceae from pig feces.</title>
        <authorList>
            <person name="Wylensek D."/>
            <person name="Clavel T."/>
        </authorList>
    </citation>
    <scope>NUCLEOTIDE SEQUENCE [LARGE SCALE GENOMIC DNA]</scope>
    <source>
        <strain evidence="10">oilRF-744-wt-GAM-9</strain>
    </source>
</reference>
<evidence type="ECO:0000256" key="6">
    <source>
        <dbReference type="ARBA" id="ARBA00023277"/>
    </source>
</evidence>
<dbReference type="InterPro" id="IPR004821">
    <property type="entry name" value="Cyt_trans-like"/>
</dbReference>
<name>A0ABS9MPU0_9BURK</name>
<keyword evidence="5" id="KW-0067">ATP-binding</keyword>
<dbReference type="PANTHER" id="PTHR43793:SF2">
    <property type="entry name" value="BIFUNCTIONAL PROTEIN HLDE"/>
    <property type="match status" value="1"/>
</dbReference>
<evidence type="ECO:0000256" key="1">
    <source>
        <dbReference type="ARBA" id="ARBA00012519"/>
    </source>
</evidence>
<dbReference type="InterPro" id="IPR050385">
    <property type="entry name" value="Archaeal_FAD_synthase"/>
</dbReference>
<keyword evidence="4" id="KW-0547">Nucleotide-binding</keyword>
<dbReference type="PANTHER" id="PTHR43793">
    <property type="entry name" value="FAD SYNTHASE"/>
    <property type="match status" value="1"/>
</dbReference>
<evidence type="ECO:0000259" key="8">
    <source>
        <dbReference type="Pfam" id="PF01467"/>
    </source>
</evidence>
<evidence type="ECO:0000256" key="3">
    <source>
        <dbReference type="ARBA" id="ARBA00022695"/>
    </source>
</evidence>
<keyword evidence="2" id="KW-0808">Transferase</keyword>
<dbReference type="NCBIfam" id="TIGR00125">
    <property type="entry name" value="cyt_tran_rel"/>
    <property type="match status" value="1"/>
</dbReference>
<keyword evidence="3 9" id="KW-0548">Nucleotidyltransferase</keyword>
<comment type="caution">
    <text evidence="9">The sequence shown here is derived from an EMBL/GenBank/DDBJ whole genome shotgun (WGS) entry which is preliminary data.</text>
</comment>
<sequence>MSKHFPAPSFEKKIVSGERLREAVQRLPRPIVMTNGVFDILHRGHVTYLAQAAALGASLVVAVNSDASVRMLGKGDDRPVNREEDRAAVLAALESVSLVTIFSDKVPLEPIAAVRPDIYVKGGDYEVEDLPEARLVASWGGKACTIAFEFERSTTALLKKIRGGAGK</sequence>
<dbReference type="EC" id="2.7.7.70" evidence="1"/>
<accession>A0ABS9MPU0</accession>
<dbReference type="Pfam" id="PF01467">
    <property type="entry name" value="CTP_transf_like"/>
    <property type="match status" value="1"/>
</dbReference>
<dbReference type="SUPFAM" id="SSF52374">
    <property type="entry name" value="Nucleotidylyl transferase"/>
    <property type="match status" value="1"/>
</dbReference>
<dbReference type="InterPro" id="IPR014729">
    <property type="entry name" value="Rossmann-like_a/b/a_fold"/>
</dbReference>
<protein>
    <recommendedName>
        <fullName evidence="1">D-glycero-beta-D-manno-heptose 1-phosphate adenylyltransferase</fullName>
        <ecNumber evidence="1">2.7.7.70</ecNumber>
    </recommendedName>
</protein>
<evidence type="ECO:0000313" key="9">
    <source>
        <dbReference type="EMBL" id="MCG5030285.1"/>
    </source>
</evidence>
<dbReference type="RefSeq" id="WP_237977939.1">
    <property type="nucleotide sequence ID" value="NZ_JAKNCT010000002.1"/>
</dbReference>
<evidence type="ECO:0000313" key="10">
    <source>
        <dbReference type="Proteomes" id="UP001297600"/>
    </source>
</evidence>
<evidence type="ECO:0000256" key="4">
    <source>
        <dbReference type="ARBA" id="ARBA00022741"/>
    </source>
</evidence>
<gene>
    <name evidence="9" type="primary">rfaE2</name>
    <name evidence="9" type="ORF">MAF45_02280</name>
</gene>
<feature type="domain" description="Cytidyltransferase-like" evidence="8">
    <location>
        <begin position="33"/>
        <end position="127"/>
    </location>
</feature>
<dbReference type="Gene3D" id="3.40.50.620">
    <property type="entry name" value="HUPs"/>
    <property type="match status" value="1"/>
</dbReference>
<proteinExistence type="predicted"/>
<dbReference type="EMBL" id="JAKNCT010000002">
    <property type="protein sequence ID" value="MCG5030285.1"/>
    <property type="molecule type" value="Genomic_DNA"/>
</dbReference>
<dbReference type="Proteomes" id="UP001297600">
    <property type="component" value="Unassembled WGS sequence"/>
</dbReference>
<keyword evidence="10" id="KW-1185">Reference proteome</keyword>
<evidence type="ECO:0000256" key="7">
    <source>
        <dbReference type="ARBA" id="ARBA00047428"/>
    </source>
</evidence>
<dbReference type="NCBIfam" id="TIGR02199">
    <property type="entry name" value="rfaE_dom_II"/>
    <property type="match status" value="1"/>
</dbReference>